<dbReference type="Pfam" id="PF00651">
    <property type="entry name" value="BTB"/>
    <property type="match status" value="1"/>
</dbReference>
<dbReference type="PROSITE" id="PS50097">
    <property type="entry name" value="BTB"/>
    <property type="match status" value="1"/>
</dbReference>
<gene>
    <name evidence="2" type="ORF">PHISCL_08461</name>
</gene>
<organism evidence="2 3">
    <name type="scientific">Aspergillus sclerotialis</name>
    <dbReference type="NCBI Taxonomy" id="2070753"/>
    <lineage>
        <taxon>Eukaryota</taxon>
        <taxon>Fungi</taxon>
        <taxon>Dikarya</taxon>
        <taxon>Ascomycota</taxon>
        <taxon>Pezizomycotina</taxon>
        <taxon>Eurotiomycetes</taxon>
        <taxon>Eurotiomycetidae</taxon>
        <taxon>Eurotiales</taxon>
        <taxon>Aspergillaceae</taxon>
        <taxon>Aspergillus</taxon>
        <taxon>Aspergillus subgen. Polypaecilum</taxon>
    </lineage>
</organism>
<evidence type="ECO:0000313" key="3">
    <source>
        <dbReference type="Proteomes" id="UP000266188"/>
    </source>
</evidence>
<dbReference type="SUPFAM" id="SSF54695">
    <property type="entry name" value="POZ domain"/>
    <property type="match status" value="1"/>
</dbReference>
<proteinExistence type="predicted"/>
<name>A0A3A2ZMW3_9EURO</name>
<dbReference type="Gene3D" id="3.30.710.10">
    <property type="entry name" value="Potassium Channel Kv1.1, Chain A"/>
    <property type="match status" value="1"/>
</dbReference>
<reference evidence="3" key="1">
    <citation type="submission" date="2017-02" db="EMBL/GenBank/DDBJ databases">
        <authorList>
            <person name="Tafer H."/>
            <person name="Lopandic K."/>
        </authorList>
    </citation>
    <scope>NUCLEOTIDE SEQUENCE [LARGE SCALE GENOMIC DNA]</scope>
    <source>
        <strain evidence="3">CBS 366.77</strain>
    </source>
</reference>
<dbReference type="SMART" id="SM00225">
    <property type="entry name" value="BTB"/>
    <property type="match status" value="1"/>
</dbReference>
<dbReference type="InterPro" id="IPR000210">
    <property type="entry name" value="BTB/POZ_dom"/>
</dbReference>
<protein>
    <recommendedName>
        <fullName evidence="1">BTB domain-containing protein</fullName>
    </recommendedName>
</protein>
<accession>A0A3A2ZMW3</accession>
<dbReference type="CDD" id="cd18186">
    <property type="entry name" value="BTB_POZ_ZBTB_KLHL-like"/>
    <property type="match status" value="1"/>
</dbReference>
<evidence type="ECO:0000313" key="2">
    <source>
        <dbReference type="EMBL" id="RJE19205.1"/>
    </source>
</evidence>
<dbReference type="InterPro" id="IPR011333">
    <property type="entry name" value="SKP1/BTB/POZ_sf"/>
</dbReference>
<dbReference type="STRING" id="2070753.A0A3A2ZMW3"/>
<dbReference type="EMBL" id="MVGC01000436">
    <property type="protein sequence ID" value="RJE19205.1"/>
    <property type="molecule type" value="Genomic_DNA"/>
</dbReference>
<dbReference type="AlphaFoldDB" id="A0A3A2ZMW3"/>
<evidence type="ECO:0000259" key="1">
    <source>
        <dbReference type="PROSITE" id="PS50097"/>
    </source>
</evidence>
<sequence>MENIAKVSSTKFAESVLPLLHGHQVKIRIDPTGREYNVSKDLLCKQSSYFAAMFGTRFSEGKGLSATMEEIEGVVSVESFESLLQWLYLGRVTFAPKDPSEEISAVIEFARLADMCDVTGMEETMAQHIKEIIIANPGPRDDWESWERGERGHTVKWNDHDYLDAVDEAYVDINTHCLTSEHINSATCLPTGHPVRHILAAAAVEGYLSFGNHKFRKLTHENLKFAADLLHVLQLTLKQIKMNVCHHQGPVDPIRGEHCGAVLSLGGGRPTTQII</sequence>
<dbReference type="Proteomes" id="UP000266188">
    <property type="component" value="Unassembled WGS sequence"/>
</dbReference>
<comment type="caution">
    <text evidence="2">The sequence shown here is derived from an EMBL/GenBank/DDBJ whole genome shotgun (WGS) entry which is preliminary data.</text>
</comment>
<keyword evidence="3" id="KW-1185">Reference proteome</keyword>
<dbReference type="OrthoDB" id="194443at2759"/>
<feature type="domain" description="BTB" evidence="1">
    <location>
        <begin position="23"/>
        <end position="96"/>
    </location>
</feature>